<dbReference type="EMBL" id="LR796989">
    <property type="protein sequence ID" value="CAB4179946.1"/>
    <property type="molecule type" value="Genomic_DNA"/>
</dbReference>
<name>A0A6J5QC41_9CAUD</name>
<reference evidence="1" key="1">
    <citation type="submission" date="2020-05" db="EMBL/GenBank/DDBJ databases">
        <authorList>
            <person name="Chiriac C."/>
            <person name="Salcher M."/>
            <person name="Ghai R."/>
            <person name="Kavagutti S V."/>
        </authorList>
    </citation>
    <scope>NUCLEOTIDE SEQUENCE</scope>
</reference>
<accession>A0A6J5QC41</accession>
<organism evidence="1">
    <name type="scientific">uncultured Caudovirales phage</name>
    <dbReference type="NCBI Taxonomy" id="2100421"/>
    <lineage>
        <taxon>Viruses</taxon>
        <taxon>Duplodnaviria</taxon>
        <taxon>Heunggongvirae</taxon>
        <taxon>Uroviricota</taxon>
        <taxon>Caudoviricetes</taxon>
        <taxon>Peduoviridae</taxon>
        <taxon>Maltschvirus</taxon>
        <taxon>Maltschvirus maltsch</taxon>
    </lineage>
</organism>
<sequence length="77" mass="8627">MRQHYAQSDKQKVVETMSKRVQVGNIGLHNVTRDNLTCKVTEHDGFSVITLDFGISSISLFCDSNDVAAIRRIMGGW</sequence>
<evidence type="ECO:0000313" key="1">
    <source>
        <dbReference type="EMBL" id="CAB4179946.1"/>
    </source>
</evidence>
<protein>
    <submittedName>
        <fullName evidence="1">Uncharacterized protein</fullName>
    </submittedName>
</protein>
<gene>
    <name evidence="1" type="ORF">UFOVP1054_5</name>
</gene>
<proteinExistence type="predicted"/>